<gene>
    <name evidence="3" type="ORF">HNR50_004044</name>
</gene>
<dbReference type="GO" id="GO:0016887">
    <property type="term" value="F:ATP hydrolysis activity"/>
    <property type="evidence" value="ECO:0007669"/>
    <property type="project" value="TreeGrafter"/>
</dbReference>
<dbReference type="GO" id="GO:0005829">
    <property type="term" value="C:cytosol"/>
    <property type="evidence" value="ECO:0007669"/>
    <property type="project" value="TreeGrafter"/>
</dbReference>
<dbReference type="RefSeq" id="WP_184748588.1">
    <property type="nucleotide sequence ID" value="NZ_JACHGJ010000011.1"/>
</dbReference>
<keyword evidence="1" id="KW-0547">Nucleotide-binding</keyword>
<dbReference type="Proteomes" id="UP000587760">
    <property type="component" value="Unassembled WGS sequence"/>
</dbReference>
<dbReference type="SUPFAM" id="SSF52540">
    <property type="entry name" value="P-loop containing nucleoside triphosphate hydrolases"/>
    <property type="match status" value="1"/>
</dbReference>
<dbReference type="PANTHER" id="PTHR43384:SF4">
    <property type="entry name" value="CELLULOSE BIOSYNTHESIS PROTEIN BCSQ-RELATED"/>
    <property type="match status" value="1"/>
</dbReference>
<dbReference type="PANTHER" id="PTHR43384">
    <property type="entry name" value="SEPTUM SITE-DETERMINING PROTEIN MIND HOMOLOG, CHLOROPLASTIC-RELATED"/>
    <property type="match status" value="1"/>
</dbReference>
<dbReference type="GO" id="GO:0051782">
    <property type="term" value="P:negative regulation of cell division"/>
    <property type="evidence" value="ECO:0007669"/>
    <property type="project" value="TreeGrafter"/>
</dbReference>
<evidence type="ECO:0000313" key="3">
    <source>
        <dbReference type="EMBL" id="MBB6482351.1"/>
    </source>
</evidence>
<keyword evidence="3" id="KW-0282">Flagellum</keyword>
<name>A0A841RG34_9SPIO</name>
<proteinExistence type="predicted"/>
<dbReference type="Gene3D" id="3.40.50.300">
    <property type="entry name" value="P-loop containing nucleotide triphosphate hydrolases"/>
    <property type="match status" value="1"/>
</dbReference>
<keyword evidence="4" id="KW-1185">Reference proteome</keyword>
<dbReference type="Pfam" id="PF10609">
    <property type="entry name" value="ParA"/>
    <property type="match status" value="1"/>
</dbReference>
<dbReference type="EMBL" id="JACHGJ010000011">
    <property type="protein sequence ID" value="MBB6482351.1"/>
    <property type="molecule type" value="Genomic_DNA"/>
</dbReference>
<dbReference type="InterPro" id="IPR033756">
    <property type="entry name" value="YlxH/NBP35"/>
</dbReference>
<dbReference type="GO" id="GO:0009898">
    <property type="term" value="C:cytoplasmic side of plasma membrane"/>
    <property type="evidence" value="ECO:0007669"/>
    <property type="project" value="TreeGrafter"/>
</dbReference>
<keyword evidence="2" id="KW-0067">ATP-binding</keyword>
<keyword evidence="3" id="KW-0966">Cell projection</keyword>
<dbReference type="InterPro" id="IPR050625">
    <property type="entry name" value="ParA/MinD_ATPase"/>
</dbReference>
<reference evidence="3 4" key="1">
    <citation type="submission" date="2020-08" db="EMBL/GenBank/DDBJ databases">
        <title>Genomic Encyclopedia of Type Strains, Phase IV (KMG-IV): sequencing the most valuable type-strain genomes for metagenomic binning, comparative biology and taxonomic classification.</title>
        <authorList>
            <person name="Goeker M."/>
        </authorList>
    </citation>
    <scope>NUCLEOTIDE SEQUENCE [LARGE SCALE GENOMIC DNA]</scope>
    <source>
        <strain evidence="3 4">DSM 2461</strain>
    </source>
</reference>
<accession>A0A841RG34</accession>
<protein>
    <submittedName>
        <fullName evidence="3">Flagellar biosynthesis protein FlhG</fullName>
    </submittedName>
</protein>
<evidence type="ECO:0000256" key="1">
    <source>
        <dbReference type="ARBA" id="ARBA00022741"/>
    </source>
</evidence>
<sequence length="378" mass="42172">MQILSIASGKGGVGKSLVAANLSIALAKAGKKVVLADLDLGGSNLHLILGNRIPEKGIGTLLNKPFTTIDEIIYETDYKNLLFIPGEAELPGAANISATQKKKLIRKLLTLDADYLIADLGAGTSFNTMDMFLLSGQGLIVTTPTLTATLNAYLFLKNAVFRIMSASFPRKSPAFQYLESLRKDGESLQKVFIPRLVENIKKIDPESHALYEERIKSLQPRLILNMLEDPKDANKAGKLRHSCREYLGINLDHLGVMYRDELQTVALNSRLPIVSYKPQSVLSQAIFRIADKILEQENDLAPRPLTFDESETSFQIAELEAETDFNSKMQSLEELLDCGALTQGDLIDTIKSQQFELNMLRRENRFLKNQFVKNNKRK</sequence>
<comment type="caution">
    <text evidence="3">The sequence shown here is derived from an EMBL/GenBank/DDBJ whole genome shotgun (WGS) entry which is preliminary data.</text>
</comment>
<evidence type="ECO:0000313" key="4">
    <source>
        <dbReference type="Proteomes" id="UP000587760"/>
    </source>
</evidence>
<dbReference type="AlphaFoldDB" id="A0A841RG34"/>
<evidence type="ECO:0000256" key="2">
    <source>
        <dbReference type="ARBA" id="ARBA00022840"/>
    </source>
</evidence>
<dbReference type="InterPro" id="IPR027417">
    <property type="entry name" value="P-loop_NTPase"/>
</dbReference>
<keyword evidence="3" id="KW-0969">Cilium</keyword>
<organism evidence="3 4">
    <name type="scientific">Spirochaeta isovalerica</name>
    <dbReference type="NCBI Taxonomy" id="150"/>
    <lineage>
        <taxon>Bacteria</taxon>
        <taxon>Pseudomonadati</taxon>
        <taxon>Spirochaetota</taxon>
        <taxon>Spirochaetia</taxon>
        <taxon>Spirochaetales</taxon>
        <taxon>Spirochaetaceae</taxon>
        <taxon>Spirochaeta</taxon>
    </lineage>
</organism>
<dbReference type="GO" id="GO:0005524">
    <property type="term" value="F:ATP binding"/>
    <property type="evidence" value="ECO:0007669"/>
    <property type="project" value="UniProtKB-KW"/>
</dbReference>